<feature type="signal peptide" evidence="8">
    <location>
        <begin position="1"/>
        <end position="27"/>
    </location>
</feature>
<evidence type="ECO:0000313" key="10">
    <source>
        <dbReference type="EMBL" id="KAF8784533.1"/>
    </source>
</evidence>
<evidence type="ECO:0000313" key="11">
    <source>
        <dbReference type="Proteomes" id="UP000807504"/>
    </source>
</evidence>
<feature type="transmembrane region" description="Helical" evidence="7">
    <location>
        <begin position="213"/>
        <end position="232"/>
    </location>
</feature>
<protein>
    <recommendedName>
        <fullName evidence="6">Solute carrier family 35 member F5</fullName>
    </recommendedName>
</protein>
<feature type="transmembrane region" description="Helical" evidence="7">
    <location>
        <begin position="392"/>
        <end position="413"/>
    </location>
</feature>
<comment type="caution">
    <text evidence="10">The sequence shown here is derived from an EMBL/GenBank/DDBJ whole genome shotgun (WGS) entry which is preliminary data.</text>
</comment>
<reference evidence="10" key="2">
    <citation type="submission" date="2020-06" db="EMBL/GenBank/DDBJ databases">
        <authorList>
            <person name="Sheffer M."/>
        </authorList>
    </citation>
    <scope>NUCLEOTIDE SEQUENCE</scope>
</reference>
<evidence type="ECO:0000256" key="6">
    <source>
        <dbReference type="ARBA" id="ARBA00040744"/>
    </source>
</evidence>
<evidence type="ECO:0000256" key="8">
    <source>
        <dbReference type="SAM" id="SignalP"/>
    </source>
</evidence>
<comment type="subcellular location">
    <subcellularLocation>
        <location evidence="1">Membrane</location>
        <topology evidence="1">Multi-pass membrane protein</topology>
    </subcellularLocation>
</comment>
<dbReference type="SUPFAM" id="SSF103481">
    <property type="entry name" value="Multidrug resistance efflux transporter EmrE"/>
    <property type="match status" value="1"/>
</dbReference>
<gene>
    <name evidence="10" type="ORF">HNY73_010197</name>
</gene>
<keyword evidence="4 7" id="KW-1133">Transmembrane helix</keyword>
<evidence type="ECO:0000256" key="4">
    <source>
        <dbReference type="ARBA" id="ARBA00022989"/>
    </source>
</evidence>
<feature type="chain" id="PRO_5035853773" description="Solute carrier family 35 member F5" evidence="8">
    <location>
        <begin position="28"/>
        <end position="511"/>
    </location>
</feature>
<keyword evidence="8" id="KW-0732">Signal</keyword>
<feature type="domain" description="EamA" evidence="9">
    <location>
        <begin position="181"/>
        <end position="258"/>
    </location>
</feature>
<evidence type="ECO:0000256" key="7">
    <source>
        <dbReference type="SAM" id="Phobius"/>
    </source>
</evidence>
<keyword evidence="3 7" id="KW-0812">Transmembrane</keyword>
<feature type="transmembrane region" description="Helical" evidence="7">
    <location>
        <begin position="301"/>
        <end position="325"/>
    </location>
</feature>
<feature type="transmembrane region" description="Helical" evidence="7">
    <location>
        <begin position="43"/>
        <end position="63"/>
    </location>
</feature>
<evidence type="ECO:0000256" key="5">
    <source>
        <dbReference type="ARBA" id="ARBA00023136"/>
    </source>
</evidence>
<feature type="transmembrane region" description="Helical" evidence="7">
    <location>
        <begin position="366"/>
        <end position="386"/>
    </location>
</feature>
<dbReference type="Proteomes" id="UP000807504">
    <property type="component" value="Unassembled WGS sequence"/>
</dbReference>
<dbReference type="AlphaFoldDB" id="A0A8T0F675"/>
<organism evidence="10 11">
    <name type="scientific">Argiope bruennichi</name>
    <name type="common">Wasp spider</name>
    <name type="synonym">Aranea bruennichi</name>
    <dbReference type="NCBI Taxonomy" id="94029"/>
    <lineage>
        <taxon>Eukaryota</taxon>
        <taxon>Metazoa</taxon>
        <taxon>Ecdysozoa</taxon>
        <taxon>Arthropoda</taxon>
        <taxon>Chelicerata</taxon>
        <taxon>Arachnida</taxon>
        <taxon>Araneae</taxon>
        <taxon>Araneomorphae</taxon>
        <taxon>Entelegynae</taxon>
        <taxon>Araneoidea</taxon>
        <taxon>Araneidae</taxon>
        <taxon>Argiope</taxon>
    </lineage>
</organism>
<evidence type="ECO:0000256" key="2">
    <source>
        <dbReference type="ARBA" id="ARBA00007863"/>
    </source>
</evidence>
<name>A0A8T0F675_ARGBR</name>
<evidence type="ECO:0000256" key="3">
    <source>
        <dbReference type="ARBA" id="ARBA00022692"/>
    </source>
</evidence>
<dbReference type="Pfam" id="PF00892">
    <property type="entry name" value="EamA"/>
    <property type="match status" value="2"/>
</dbReference>
<feature type="transmembrane region" description="Helical" evidence="7">
    <location>
        <begin position="272"/>
        <end position="289"/>
    </location>
</feature>
<feature type="transmembrane region" description="Helical" evidence="7">
    <location>
        <begin position="183"/>
        <end position="201"/>
    </location>
</feature>
<evidence type="ECO:0000256" key="1">
    <source>
        <dbReference type="ARBA" id="ARBA00004141"/>
    </source>
</evidence>
<evidence type="ECO:0000259" key="9">
    <source>
        <dbReference type="Pfam" id="PF00892"/>
    </source>
</evidence>
<comment type="similarity">
    <text evidence="2">Belongs to the SLC35F solute transporter family.</text>
</comment>
<dbReference type="PANTHER" id="PTHR23051:SF0">
    <property type="entry name" value="SOLUTE CARRIER FAMILY 35 MEMBER F5"/>
    <property type="match status" value="1"/>
</dbReference>
<keyword evidence="11" id="KW-1185">Reference proteome</keyword>
<dbReference type="InterPro" id="IPR037185">
    <property type="entry name" value="EmrE-like"/>
</dbReference>
<dbReference type="InterPro" id="IPR000620">
    <property type="entry name" value="EamA_dom"/>
</dbReference>
<dbReference type="EMBL" id="JABXBU010000030">
    <property type="protein sequence ID" value="KAF8784533.1"/>
    <property type="molecule type" value="Genomic_DNA"/>
</dbReference>
<dbReference type="PANTHER" id="PTHR23051">
    <property type="entry name" value="SOLUTE CARRIER FAMILY 35, MEMBER F5"/>
    <property type="match status" value="1"/>
</dbReference>
<proteinExistence type="inferred from homology"/>
<sequence length="511" mass="57974">MAKLNAHRLLCGTLVLLIVDIIWVASSELTEYIFKDENFSKPFFSTYVKTTMFILYLLGFVFWKPWRHQCSTKPMYTLVDPVTAEPEENDGTYVEAEPLLSESIWIPIKYHDGSGEKSSGNESDDSVSRSSVKSVHFNQVTEVRHLSESQADDALLARLSYSASLRAQENALKAANKLPMKQVARIALLFCVLWFLGNLSYQEALSNTEAGVVNILSCSSGLFTLILASVFPANSGDRLTLSKFLAVLLSIIGVAIISNADKGVQNYFPPGAVWSILGAFFYAAYVVLLRRKVDNEEMLDIPMFFGFVGLFNLLFMWPGFVFLHYTKVEEFQWPSRHQWLLLLCNGLVATVFSELLWLWGCFLTSSLIATLSVSLTIPLTIFFDIFLKKVDYPLQFFLGTLPMFVSFFAVALLTHYENWDPVLVGVKKLVNFCKKTQRVHDIDYEQTESLINFHSLTGYQNSNRRRGSGRRRITTSSNDRYELQCARRRRTLTARQMALQLSATSGRPISR</sequence>
<reference evidence="10" key="1">
    <citation type="journal article" date="2020" name="bioRxiv">
        <title>Chromosome-level reference genome of the European wasp spider Argiope bruennichi: a resource for studies on range expansion and evolutionary adaptation.</title>
        <authorList>
            <person name="Sheffer M.M."/>
            <person name="Hoppe A."/>
            <person name="Krehenwinkel H."/>
            <person name="Uhl G."/>
            <person name="Kuss A.W."/>
            <person name="Jensen L."/>
            <person name="Jensen C."/>
            <person name="Gillespie R.G."/>
            <person name="Hoff K.J."/>
            <person name="Prost S."/>
        </authorList>
    </citation>
    <scope>NUCLEOTIDE SEQUENCE</scope>
</reference>
<feature type="domain" description="EamA" evidence="9">
    <location>
        <begin position="270"/>
        <end position="410"/>
    </location>
</feature>
<keyword evidence="5 7" id="KW-0472">Membrane</keyword>
<accession>A0A8T0F675</accession>
<feature type="transmembrane region" description="Helical" evidence="7">
    <location>
        <begin position="337"/>
        <end position="359"/>
    </location>
</feature>
<dbReference type="GO" id="GO:0016020">
    <property type="term" value="C:membrane"/>
    <property type="evidence" value="ECO:0007669"/>
    <property type="project" value="UniProtKB-SubCell"/>
</dbReference>
<feature type="transmembrane region" description="Helical" evidence="7">
    <location>
        <begin position="244"/>
        <end position="260"/>
    </location>
</feature>